<gene>
    <name evidence="10" type="ORF">SNE40_016123</name>
</gene>
<feature type="transmembrane region" description="Helical" evidence="8">
    <location>
        <begin position="12"/>
        <end position="42"/>
    </location>
</feature>
<feature type="transmembrane region" description="Helical" evidence="8">
    <location>
        <begin position="81"/>
        <end position="104"/>
    </location>
</feature>
<evidence type="ECO:0000256" key="8">
    <source>
        <dbReference type="SAM" id="Phobius"/>
    </source>
</evidence>
<dbReference type="InterPro" id="IPR019402">
    <property type="entry name" value="CWH43_N"/>
</dbReference>
<dbReference type="EMBL" id="JAZGQO010000011">
    <property type="protein sequence ID" value="KAK6172484.1"/>
    <property type="molecule type" value="Genomic_DNA"/>
</dbReference>
<dbReference type="GO" id="GO:0005789">
    <property type="term" value="C:endoplasmic reticulum membrane"/>
    <property type="evidence" value="ECO:0007669"/>
    <property type="project" value="TreeGrafter"/>
</dbReference>
<dbReference type="PANTHER" id="PTHR12892">
    <property type="entry name" value="FGF RECEPTOR ACTIVATING PROTEIN 1"/>
    <property type="match status" value="1"/>
</dbReference>
<keyword evidence="7 8" id="KW-0472">Membrane</keyword>
<keyword evidence="5 8" id="KW-1133">Transmembrane helix</keyword>
<keyword evidence="4 8" id="KW-0812">Transmembrane</keyword>
<comment type="similarity">
    <text evidence="2">Belongs to the PGAP2 family.</text>
</comment>
<evidence type="ECO:0000256" key="5">
    <source>
        <dbReference type="ARBA" id="ARBA00022989"/>
    </source>
</evidence>
<keyword evidence="6" id="KW-0333">Golgi apparatus</keyword>
<feature type="transmembrane region" description="Helical" evidence="8">
    <location>
        <begin position="149"/>
        <end position="172"/>
    </location>
</feature>
<evidence type="ECO:0000259" key="9">
    <source>
        <dbReference type="Pfam" id="PF10277"/>
    </source>
</evidence>
<dbReference type="Pfam" id="PF10277">
    <property type="entry name" value="Frag1"/>
    <property type="match status" value="1"/>
</dbReference>
<feature type="transmembrane region" description="Helical" evidence="8">
    <location>
        <begin position="224"/>
        <end position="241"/>
    </location>
</feature>
<evidence type="ECO:0000313" key="11">
    <source>
        <dbReference type="Proteomes" id="UP001347796"/>
    </source>
</evidence>
<feature type="transmembrane region" description="Helical" evidence="8">
    <location>
        <begin position="193"/>
        <end position="212"/>
    </location>
</feature>
<evidence type="ECO:0000256" key="6">
    <source>
        <dbReference type="ARBA" id="ARBA00023034"/>
    </source>
</evidence>
<evidence type="ECO:0000256" key="1">
    <source>
        <dbReference type="ARBA" id="ARBA00004653"/>
    </source>
</evidence>
<feature type="transmembrane region" description="Helical" evidence="8">
    <location>
        <begin position="116"/>
        <end position="137"/>
    </location>
</feature>
<evidence type="ECO:0000313" key="10">
    <source>
        <dbReference type="EMBL" id="KAK6172484.1"/>
    </source>
</evidence>
<dbReference type="GO" id="GO:0006506">
    <property type="term" value="P:GPI anchor biosynthetic process"/>
    <property type="evidence" value="ECO:0007669"/>
    <property type="project" value="UniProtKB-KW"/>
</dbReference>
<dbReference type="InterPro" id="IPR039545">
    <property type="entry name" value="PGAP2"/>
</dbReference>
<reference evidence="10 11" key="1">
    <citation type="submission" date="2024-01" db="EMBL/GenBank/DDBJ databases">
        <title>The genome of the rayed Mediterranean limpet Patella caerulea (Linnaeus, 1758).</title>
        <authorList>
            <person name="Anh-Thu Weber A."/>
            <person name="Halstead-Nussloch G."/>
        </authorList>
    </citation>
    <scope>NUCLEOTIDE SEQUENCE [LARGE SCALE GENOMIC DNA]</scope>
    <source>
        <strain evidence="10">AATW-2023a</strain>
        <tissue evidence="10">Whole specimen</tissue>
    </source>
</reference>
<feature type="domain" description="CWH43-like N-terminal" evidence="9">
    <location>
        <begin position="23"/>
        <end position="251"/>
    </location>
</feature>
<dbReference type="GO" id="GO:0000139">
    <property type="term" value="C:Golgi membrane"/>
    <property type="evidence" value="ECO:0007669"/>
    <property type="project" value="UniProtKB-SubCell"/>
</dbReference>
<keyword evidence="3" id="KW-0337">GPI-anchor biosynthesis</keyword>
<dbReference type="PANTHER" id="PTHR12892:SF11">
    <property type="entry name" value="POST-GPI ATTACHMENT TO PROTEINS FACTOR 2"/>
    <property type="match status" value="1"/>
</dbReference>
<evidence type="ECO:0000256" key="4">
    <source>
        <dbReference type="ARBA" id="ARBA00022692"/>
    </source>
</evidence>
<evidence type="ECO:0000256" key="2">
    <source>
        <dbReference type="ARBA" id="ARBA00007414"/>
    </source>
</evidence>
<dbReference type="Proteomes" id="UP001347796">
    <property type="component" value="Unassembled WGS sequence"/>
</dbReference>
<evidence type="ECO:0000256" key="7">
    <source>
        <dbReference type="ARBA" id="ARBA00023136"/>
    </source>
</evidence>
<organism evidence="10 11">
    <name type="scientific">Patella caerulea</name>
    <name type="common">Rayed Mediterranean limpet</name>
    <dbReference type="NCBI Taxonomy" id="87958"/>
    <lineage>
        <taxon>Eukaryota</taxon>
        <taxon>Metazoa</taxon>
        <taxon>Spiralia</taxon>
        <taxon>Lophotrochozoa</taxon>
        <taxon>Mollusca</taxon>
        <taxon>Gastropoda</taxon>
        <taxon>Patellogastropoda</taxon>
        <taxon>Patelloidea</taxon>
        <taxon>Patellidae</taxon>
        <taxon>Patella</taxon>
    </lineage>
</organism>
<dbReference type="AlphaFoldDB" id="A0AAN8PBL1"/>
<protein>
    <recommendedName>
        <fullName evidence="9">CWH43-like N-terminal domain-containing protein</fullName>
    </recommendedName>
</protein>
<accession>A0AAN8PBL1</accession>
<comment type="caution">
    <text evidence="10">The sequence shown here is derived from an EMBL/GenBank/DDBJ whole genome shotgun (WGS) entry which is preliminary data.</text>
</comment>
<evidence type="ECO:0000256" key="3">
    <source>
        <dbReference type="ARBA" id="ARBA00022502"/>
    </source>
</evidence>
<name>A0AAN8PBL1_PATCE</name>
<comment type="subcellular location">
    <subcellularLocation>
        <location evidence="1">Golgi apparatus membrane</location>
        <topology evidence="1">Multi-pass membrane protein</topology>
    </subcellularLocation>
</comment>
<proteinExistence type="inferred from homology"/>
<keyword evidence="11" id="KW-1185">Reference proteome</keyword>
<sequence length="270" mass="30684">MSNYELLQVKPVLFNITVPFVAGVVSILPAFAAIFAVGWSVLFNFEASTRSQCQLQGDNTSPYNFLPSVSAAIGDFAPQKYVWRICMALVSGPRFIIAVLYYGYHTSINTGRYYEIYKTLAATCTLLFSIEICSLVGLSYVSSSDNFDIHKLCFCIFMFCVECYMVLTCYLMHKVRTSNGRKLTSIEKQSLDYKKKLCVVNIGTFILALYFYYSHTYYCGDRTYSYFAVCEYIVIFSNIGFHSTAMLDFKSMALVVPDPTTHHQSQDYIL</sequence>